<keyword evidence="2" id="KW-1185">Reference proteome</keyword>
<evidence type="ECO:0000313" key="2">
    <source>
        <dbReference type="Proteomes" id="UP000600220"/>
    </source>
</evidence>
<sequence>MITGVKVKTVTPYGQHIKILYTFKQFETLYEHNNEFRDKLFDWEQTVYGMRPTKAVIKKGDSYQTFWFEFPPTKITQTL</sequence>
<gene>
    <name evidence="1" type="ORF">EGV54_04810</name>
</gene>
<organism evidence="1 2">
    <name type="scientific">Staphylococcus pseudintermedius</name>
    <dbReference type="NCBI Taxonomy" id="283734"/>
    <lineage>
        <taxon>Bacteria</taxon>
        <taxon>Bacillati</taxon>
        <taxon>Bacillota</taxon>
        <taxon>Bacilli</taxon>
        <taxon>Bacillales</taxon>
        <taxon>Staphylococcaceae</taxon>
        <taxon>Staphylococcus</taxon>
        <taxon>Staphylococcus intermedius group</taxon>
    </lineage>
</organism>
<dbReference type="RefSeq" id="WP_065354339.1">
    <property type="nucleotide sequence ID" value="NZ_CAJETT010000005.1"/>
</dbReference>
<comment type="caution">
    <text evidence="1">The sequence shown here is derived from an EMBL/GenBank/DDBJ whole genome shotgun (WGS) entry which is preliminary data.</text>
</comment>
<reference evidence="1 2" key="1">
    <citation type="submission" date="2018-11" db="EMBL/GenBank/DDBJ databases">
        <authorList>
            <consortium name="Veterinary Laboratory Investigation and Response Network"/>
        </authorList>
    </citation>
    <scope>NUCLEOTIDE SEQUENCE [LARGE SCALE GENOMIC DNA]</scope>
    <source>
        <strain evidence="1 2">SPSE-18-VL-LA-PA-Ryan-0021</strain>
    </source>
</reference>
<proteinExistence type="predicted"/>
<protein>
    <submittedName>
        <fullName evidence="1">Uncharacterized protein</fullName>
    </submittedName>
</protein>
<dbReference type="Proteomes" id="UP000600220">
    <property type="component" value="Unassembled WGS sequence"/>
</dbReference>
<dbReference type="EMBL" id="AAXKXX010000004">
    <property type="protein sequence ID" value="EGQ4384412.1"/>
    <property type="molecule type" value="Genomic_DNA"/>
</dbReference>
<name>A0A8H9EP51_STAPS</name>
<evidence type="ECO:0000313" key="1">
    <source>
        <dbReference type="EMBL" id="EGQ4384412.1"/>
    </source>
</evidence>
<accession>A0A8H9EP51</accession>
<dbReference type="AlphaFoldDB" id="A0A8H9EP51"/>